<feature type="domain" description="PPIase FKBP-type" evidence="8">
    <location>
        <begin position="54"/>
        <end position="149"/>
    </location>
</feature>
<dbReference type="EC" id="5.2.1.8" evidence="6"/>
<evidence type="ECO:0000256" key="6">
    <source>
        <dbReference type="RuleBase" id="RU003915"/>
    </source>
</evidence>
<dbReference type="AlphaFoldDB" id="A0A4Q5LCS7"/>
<evidence type="ECO:0000256" key="7">
    <source>
        <dbReference type="SAM" id="SignalP"/>
    </source>
</evidence>
<dbReference type="GO" id="GO:0003755">
    <property type="term" value="F:peptidyl-prolyl cis-trans isomerase activity"/>
    <property type="evidence" value="ECO:0007669"/>
    <property type="project" value="UniProtKB-UniRule"/>
</dbReference>
<dbReference type="SUPFAM" id="SSF54534">
    <property type="entry name" value="FKBP-like"/>
    <property type="match status" value="1"/>
</dbReference>
<dbReference type="Gene3D" id="3.10.50.40">
    <property type="match status" value="1"/>
</dbReference>
<accession>A0A4Q5LCS7</accession>
<dbReference type="PROSITE" id="PS50059">
    <property type="entry name" value="FKBP_PPIASE"/>
    <property type="match status" value="1"/>
</dbReference>
<comment type="caution">
    <text evidence="9">The sequence shown here is derived from an EMBL/GenBank/DDBJ whole genome shotgun (WGS) entry which is preliminary data.</text>
</comment>
<keyword evidence="4 5" id="KW-0413">Isomerase</keyword>
<reference evidence="9 10" key="1">
    <citation type="submission" date="2019-02" db="EMBL/GenBank/DDBJ databases">
        <title>Bacterial novel species isolated from soil.</title>
        <authorList>
            <person name="Jung H.-Y."/>
        </authorList>
    </citation>
    <scope>NUCLEOTIDE SEQUENCE [LARGE SCALE GENOMIC DNA]</scope>
    <source>
        <strain evidence="9 10">1-3-3-3</strain>
    </source>
</reference>
<evidence type="ECO:0000259" key="8">
    <source>
        <dbReference type="PROSITE" id="PS50059"/>
    </source>
</evidence>
<gene>
    <name evidence="9" type="ORF">EWM57_07900</name>
</gene>
<evidence type="ECO:0000256" key="2">
    <source>
        <dbReference type="ARBA" id="ARBA00006577"/>
    </source>
</evidence>
<dbReference type="PANTHER" id="PTHR43811:SF19">
    <property type="entry name" value="39 KDA FK506-BINDING NUCLEAR PROTEIN"/>
    <property type="match status" value="1"/>
</dbReference>
<comment type="similarity">
    <text evidence="2 6">Belongs to the FKBP-type PPIase family.</text>
</comment>
<evidence type="ECO:0000256" key="3">
    <source>
        <dbReference type="ARBA" id="ARBA00023110"/>
    </source>
</evidence>
<comment type="catalytic activity">
    <reaction evidence="1 5 6">
        <text>[protein]-peptidylproline (omega=180) = [protein]-peptidylproline (omega=0)</text>
        <dbReference type="Rhea" id="RHEA:16237"/>
        <dbReference type="Rhea" id="RHEA-COMP:10747"/>
        <dbReference type="Rhea" id="RHEA-COMP:10748"/>
        <dbReference type="ChEBI" id="CHEBI:83833"/>
        <dbReference type="ChEBI" id="CHEBI:83834"/>
        <dbReference type="EC" id="5.2.1.8"/>
    </reaction>
</comment>
<protein>
    <recommendedName>
        <fullName evidence="6">Peptidyl-prolyl cis-trans isomerase</fullName>
        <ecNumber evidence="6">5.2.1.8</ecNumber>
    </recommendedName>
</protein>
<proteinExistence type="inferred from homology"/>
<evidence type="ECO:0000313" key="10">
    <source>
        <dbReference type="Proteomes" id="UP000294155"/>
    </source>
</evidence>
<feature type="chain" id="PRO_5020926872" description="Peptidyl-prolyl cis-trans isomerase" evidence="7">
    <location>
        <begin position="25"/>
        <end position="149"/>
    </location>
</feature>
<dbReference type="PANTHER" id="PTHR43811">
    <property type="entry name" value="FKBP-TYPE PEPTIDYL-PROLYL CIS-TRANS ISOMERASE FKPA"/>
    <property type="match status" value="1"/>
</dbReference>
<dbReference type="Pfam" id="PF00254">
    <property type="entry name" value="FKBP_C"/>
    <property type="match status" value="1"/>
</dbReference>
<dbReference type="InterPro" id="IPR046357">
    <property type="entry name" value="PPIase_dom_sf"/>
</dbReference>
<evidence type="ECO:0000256" key="5">
    <source>
        <dbReference type="PROSITE-ProRule" id="PRU00277"/>
    </source>
</evidence>
<sequence>MAALTRLWPVVVLVLLLTASAATARPAPADTVRLSSGVRYVVRQPGAGAPAQPGDRMAVHYTGFLPDGHIFDSSVAQGKPLRLRVGRGEVIPGWDEVLLHLPAGARAWVSIPARLAYGAQGVRNPDDERRYLIPPDTNLVFELEIVKVK</sequence>
<keyword evidence="10" id="KW-1185">Reference proteome</keyword>
<organism evidence="9 10">
    <name type="scientific">Hymenobacter persicinus</name>
    <dbReference type="NCBI Taxonomy" id="2025506"/>
    <lineage>
        <taxon>Bacteria</taxon>
        <taxon>Pseudomonadati</taxon>
        <taxon>Bacteroidota</taxon>
        <taxon>Cytophagia</taxon>
        <taxon>Cytophagales</taxon>
        <taxon>Hymenobacteraceae</taxon>
        <taxon>Hymenobacter</taxon>
    </lineage>
</organism>
<evidence type="ECO:0000313" key="9">
    <source>
        <dbReference type="EMBL" id="RYU80764.1"/>
    </source>
</evidence>
<keyword evidence="3 5" id="KW-0697">Rotamase</keyword>
<name>A0A4Q5LCS7_9BACT</name>
<dbReference type="OrthoDB" id="9814548at2"/>
<dbReference type="RefSeq" id="WP_129920594.1">
    <property type="nucleotide sequence ID" value="NZ_SEWE01000012.1"/>
</dbReference>
<dbReference type="InterPro" id="IPR001179">
    <property type="entry name" value="PPIase_FKBP_dom"/>
</dbReference>
<dbReference type="EMBL" id="SEWE01000012">
    <property type="protein sequence ID" value="RYU80764.1"/>
    <property type="molecule type" value="Genomic_DNA"/>
</dbReference>
<evidence type="ECO:0000256" key="4">
    <source>
        <dbReference type="ARBA" id="ARBA00023235"/>
    </source>
</evidence>
<dbReference type="Proteomes" id="UP000294155">
    <property type="component" value="Unassembled WGS sequence"/>
</dbReference>
<keyword evidence="7" id="KW-0732">Signal</keyword>
<evidence type="ECO:0000256" key="1">
    <source>
        <dbReference type="ARBA" id="ARBA00000971"/>
    </source>
</evidence>
<feature type="signal peptide" evidence="7">
    <location>
        <begin position="1"/>
        <end position="24"/>
    </location>
</feature>